<sequence>MSTKTNPQHVSNSYNGDTIGRDSPSALLVVLAEVASQTLHSETKHIDSLLAAQCKPRTASIKRKESCFTVSQLLSMPVSHLVKQFAIFTSDELKRQYSYTCALVPGCQQKYTSFASEEKARASIKSHLEEHLEYLKADKETYDTFTAKSINHKNLKTNVQSKKSRMQQTKKPQETINKKNKDVILEKSTNYLRKILLNDINIKENEKQKCFQNSENKEVHNSELKNSDQMDTKVLGDHSYFERLDDKMPNRKGMSSLNNVLDNTRKENIVLMVVGSDSVHMKEYSSINQKLAENTNCQDSDTLYSSDSWSDETRIKNTEISTATKPKGKAKFIGTSKEEREMALAYIERIKKKGNPSGSNLQCRICDPPRSFTAPTTLVSHYRSHAGIKPYECRICRAVFTRRHSLKYHMLIHQNQTRFTCLDCGKKFRHPSHFREHQRRHTGEAPFGCDDCGQRFKTRNTYKRHLKTRHGKILTTIGEVLHLSEEDFQKVRTNRRKKDCVPETTMNVNNVESNVIVDFGNHHDKTQSVTNSVEEYVLKENIEDINRNLEAKSTIQIVDKCLESFEICSESQLNKTDGIETEIAIDCRYPDKDDRSVRVEHINGVEDGLLQLKNSFYDNLKTTNNEENHIVYQHNIEDQNKVYDCDNRIQWLEYSEVKCNNETSKEGDEDIMEDRINIDLSEELHRNKVHVLQESVHNYHKIVYDSDTQEKTATYVHLETEQGETSFNENNQTYDEKYDEIIITPNDDTNEKSNRYANTCNVENKEDAGSNITFCTQMTNTDVNILQTFDAVREEIMPQNQDNILQENECVSESIATDSVETINISSKNSVKENQEIDQQQSNQCLYVPTDQLNRIIAQNRCINIPLHQIELYRNKQNQLQADNCRKIRILDGNLQAIDIKQSDKQNTILFVSNDHLKNGVFQIDRNSIRYCQSSKNMDNLQS</sequence>
<proteinExistence type="predicted"/>
<dbReference type="PROSITE" id="PS50157">
    <property type="entry name" value="ZINC_FINGER_C2H2_2"/>
    <property type="match status" value="4"/>
</dbReference>
<dbReference type="FunFam" id="3.30.160.60:FF:000099">
    <property type="entry name" value="Zinc finger protein 79"/>
    <property type="match status" value="1"/>
</dbReference>
<evidence type="ECO:0000256" key="7">
    <source>
        <dbReference type="ARBA" id="ARBA00023163"/>
    </source>
</evidence>
<keyword evidence="7" id="KW-0804">Transcription</keyword>
<dbReference type="FunFam" id="3.30.160.60:FF:002529">
    <property type="entry name" value="B-cell CLL/lymphoma 6 member B protein"/>
    <property type="match status" value="1"/>
</dbReference>
<feature type="domain" description="C2H2-type" evidence="10">
    <location>
        <begin position="447"/>
        <end position="470"/>
    </location>
</feature>
<feature type="domain" description="C2H2-type" evidence="10">
    <location>
        <begin position="391"/>
        <end position="418"/>
    </location>
</feature>
<dbReference type="PANTHER" id="PTHR16515:SF66">
    <property type="entry name" value="C2H2-TYPE DOMAIN-CONTAINING PROTEIN"/>
    <property type="match status" value="1"/>
</dbReference>
<keyword evidence="3" id="KW-0677">Repeat</keyword>
<dbReference type="Proteomes" id="UP001497644">
    <property type="component" value="Chromosome 11"/>
</dbReference>
<feature type="domain" description="C2H2-type" evidence="10">
    <location>
        <begin position="361"/>
        <end position="390"/>
    </location>
</feature>
<keyword evidence="6" id="KW-0805">Transcription regulation</keyword>
<dbReference type="Gene3D" id="3.30.160.60">
    <property type="entry name" value="Classic Zinc Finger"/>
    <property type="match status" value="3"/>
</dbReference>
<dbReference type="GO" id="GO:0005634">
    <property type="term" value="C:nucleus"/>
    <property type="evidence" value="ECO:0007669"/>
    <property type="project" value="UniProtKB-SubCell"/>
</dbReference>
<keyword evidence="2" id="KW-0479">Metal-binding</keyword>
<evidence type="ECO:0000313" key="12">
    <source>
        <dbReference type="Proteomes" id="UP001497644"/>
    </source>
</evidence>
<dbReference type="InterPro" id="IPR013087">
    <property type="entry name" value="Znf_C2H2_type"/>
</dbReference>
<keyword evidence="5" id="KW-0862">Zinc</keyword>
<dbReference type="GO" id="GO:0008270">
    <property type="term" value="F:zinc ion binding"/>
    <property type="evidence" value="ECO:0007669"/>
    <property type="project" value="UniProtKB-KW"/>
</dbReference>
<organism evidence="11 12">
    <name type="scientific">Lasius platythorax</name>
    <dbReference type="NCBI Taxonomy" id="488582"/>
    <lineage>
        <taxon>Eukaryota</taxon>
        <taxon>Metazoa</taxon>
        <taxon>Ecdysozoa</taxon>
        <taxon>Arthropoda</taxon>
        <taxon>Hexapoda</taxon>
        <taxon>Insecta</taxon>
        <taxon>Pterygota</taxon>
        <taxon>Neoptera</taxon>
        <taxon>Endopterygota</taxon>
        <taxon>Hymenoptera</taxon>
        <taxon>Apocrita</taxon>
        <taxon>Aculeata</taxon>
        <taxon>Formicoidea</taxon>
        <taxon>Formicidae</taxon>
        <taxon>Formicinae</taxon>
        <taxon>Lasius</taxon>
        <taxon>Lasius</taxon>
    </lineage>
</organism>
<protein>
    <recommendedName>
        <fullName evidence="10">C2H2-type domain-containing protein</fullName>
    </recommendedName>
</protein>
<evidence type="ECO:0000256" key="5">
    <source>
        <dbReference type="ARBA" id="ARBA00022833"/>
    </source>
</evidence>
<dbReference type="AlphaFoldDB" id="A0AAV2N7M3"/>
<evidence type="ECO:0000256" key="3">
    <source>
        <dbReference type="ARBA" id="ARBA00022737"/>
    </source>
</evidence>
<keyword evidence="8" id="KW-0539">Nucleus</keyword>
<reference evidence="11" key="1">
    <citation type="submission" date="2024-04" db="EMBL/GenBank/DDBJ databases">
        <authorList>
            <consortium name="Molecular Ecology Group"/>
        </authorList>
    </citation>
    <scope>NUCLEOTIDE SEQUENCE</scope>
</reference>
<dbReference type="EMBL" id="OZ034834">
    <property type="protein sequence ID" value="CAL1676072.1"/>
    <property type="molecule type" value="Genomic_DNA"/>
</dbReference>
<dbReference type="PANTHER" id="PTHR16515">
    <property type="entry name" value="PR DOMAIN ZINC FINGER PROTEIN"/>
    <property type="match status" value="1"/>
</dbReference>
<evidence type="ECO:0000256" key="4">
    <source>
        <dbReference type="ARBA" id="ARBA00022771"/>
    </source>
</evidence>
<evidence type="ECO:0000259" key="10">
    <source>
        <dbReference type="PROSITE" id="PS50157"/>
    </source>
</evidence>
<gene>
    <name evidence="11" type="ORF">LPLAT_LOCUS2321</name>
</gene>
<dbReference type="PROSITE" id="PS00028">
    <property type="entry name" value="ZINC_FINGER_C2H2_1"/>
    <property type="match status" value="3"/>
</dbReference>
<evidence type="ECO:0000313" key="11">
    <source>
        <dbReference type="EMBL" id="CAL1676072.1"/>
    </source>
</evidence>
<dbReference type="Pfam" id="PF00096">
    <property type="entry name" value="zf-C2H2"/>
    <property type="match status" value="3"/>
</dbReference>
<keyword evidence="12" id="KW-1185">Reference proteome</keyword>
<accession>A0AAV2N7M3</accession>
<evidence type="ECO:0000256" key="8">
    <source>
        <dbReference type="ARBA" id="ARBA00023242"/>
    </source>
</evidence>
<dbReference type="SMART" id="SM00355">
    <property type="entry name" value="ZnF_C2H2"/>
    <property type="match status" value="4"/>
</dbReference>
<evidence type="ECO:0000256" key="1">
    <source>
        <dbReference type="ARBA" id="ARBA00004123"/>
    </source>
</evidence>
<evidence type="ECO:0000256" key="6">
    <source>
        <dbReference type="ARBA" id="ARBA00023015"/>
    </source>
</evidence>
<dbReference type="SUPFAM" id="SSF57667">
    <property type="entry name" value="beta-beta-alpha zinc fingers"/>
    <property type="match status" value="2"/>
</dbReference>
<comment type="subcellular location">
    <subcellularLocation>
        <location evidence="1">Nucleus</location>
    </subcellularLocation>
</comment>
<dbReference type="InterPro" id="IPR050331">
    <property type="entry name" value="Zinc_finger"/>
</dbReference>
<dbReference type="InterPro" id="IPR036236">
    <property type="entry name" value="Znf_C2H2_sf"/>
</dbReference>
<feature type="domain" description="C2H2-type" evidence="10">
    <location>
        <begin position="419"/>
        <end position="446"/>
    </location>
</feature>
<keyword evidence="4 9" id="KW-0863">Zinc-finger</keyword>
<evidence type="ECO:0000256" key="9">
    <source>
        <dbReference type="PROSITE-ProRule" id="PRU00042"/>
    </source>
</evidence>
<evidence type="ECO:0000256" key="2">
    <source>
        <dbReference type="ARBA" id="ARBA00022723"/>
    </source>
</evidence>
<name>A0AAV2N7M3_9HYME</name>
<dbReference type="GO" id="GO:0010468">
    <property type="term" value="P:regulation of gene expression"/>
    <property type="evidence" value="ECO:0007669"/>
    <property type="project" value="TreeGrafter"/>
</dbReference>